<protein>
    <submittedName>
        <fullName evidence="2">Engulfment/cell motility, ELMO</fullName>
    </submittedName>
</protein>
<dbReference type="Proteomes" id="UP000243975">
    <property type="component" value="Unassembled WGS sequence"/>
</dbReference>
<name>A0A103XTN3_CYNCS</name>
<dbReference type="InterPro" id="IPR050868">
    <property type="entry name" value="ELMO_domain-containing"/>
</dbReference>
<dbReference type="Gramene" id="KVH96649">
    <property type="protein sequence ID" value="KVH96649"/>
    <property type="gene ID" value="Ccrd_001261"/>
</dbReference>
<evidence type="ECO:0000313" key="3">
    <source>
        <dbReference type="Proteomes" id="UP000243975"/>
    </source>
</evidence>
<dbReference type="PANTHER" id="PTHR12771:SF3">
    <property type="entry name" value="ELMO_CED-12 FAMILY PROTEIN"/>
    <property type="match status" value="1"/>
</dbReference>
<dbReference type="InterPro" id="IPR006816">
    <property type="entry name" value="ELMO_dom"/>
</dbReference>
<evidence type="ECO:0000313" key="2">
    <source>
        <dbReference type="EMBL" id="KVH96649.1"/>
    </source>
</evidence>
<evidence type="ECO:0000259" key="1">
    <source>
        <dbReference type="PROSITE" id="PS51335"/>
    </source>
</evidence>
<keyword evidence="3" id="KW-1185">Reference proteome</keyword>
<accession>A0A103XTN3</accession>
<dbReference type="PROSITE" id="PS51335">
    <property type="entry name" value="ELMO"/>
    <property type="match status" value="1"/>
</dbReference>
<feature type="domain" description="ELMO" evidence="1">
    <location>
        <begin position="100"/>
        <end position="246"/>
    </location>
</feature>
<gene>
    <name evidence="2" type="ORF">Ccrd_001261</name>
</gene>
<sequence length="246" mass="28100">MSGFHENATVDEDDYPWRLKKGNILKLSHEPVATKSRLAQCITDAMFGSRTLIGEILIRSGLKGFGSDKYSDSTLSPMQEERLQRLQERLHIQYDEDSLEHQKALIDLWHLAYPDVKLEGLISEQWKDMGWQGANPSTDFRGCGFISLENLLFFAKTFPVRALEFKPRSLPGANFLKLLEGSTKSYTNTIGERTIIGRHLPNTRFTGLQYTLQLAFAFISFLLYNLHGEHNLDLEFSCTVHLKDDV</sequence>
<reference evidence="2 3" key="1">
    <citation type="journal article" date="2016" name="Sci. Rep.">
        <title>The genome sequence of the outbreeding globe artichoke constructed de novo incorporating a phase-aware low-pass sequencing strategy of F1 progeny.</title>
        <authorList>
            <person name="Scaglione D."/>
            <person name="Reyes-Chin-Wo S."/>
            <person name="Acquadro A."/>
            <person name="Froenicke L."/>
            <person name="Portis E."/>
            <person name="Beitel C."/>
            <person name="Tirone M."/>
            <person name="Mauro R."/>
            <person name="Lo Monaco A."/>
            <person name="Mauromicale G."/>
            <person name="Faccioli P."/>
            <person name="Cattivelli L."/>
            <person name="Rieseberg L."/>
            <person name="Michelmore R."/>
            <person name="Lanteri S."/>
        </authorList>
    </citation>
    <scope>NUCLEOTIDE SEQUENCE [LARGE SCALE GENOMIC DNA]</scope>
    <source>
        <strain evidence="2">2C</strain>
    </source>
</reference>
<organism evidence="2 3">
    <name type="scientific">Cynara cardunculus var. scolymus</name>
    <name type="common">Globe artichoke</name>
    <name type="synonym">Cynara scolymus</name>
    <dbReference type="NCBI Taxonomy" id="59895"/>
    <lineage>
        <taxon>Eukaryota</taxon>
        <taxon>Viridiplantae</taxon>
        <taxon>Streptophyta</taxon>
        <taxon>Embryophyta</taxon>
        <taxon>Tracheophyta</taxon>
        <taxon>Spermatophyta</taxon>
        <taxon>Magnoliopsida</taxon>
        <taxon>eudicotyledons</taxon>
        <taxon>Gunneridae</taxon>
        <taxon>Pentapetalae</taxon>
        <taxon>asterids</taxon>
        <taxon>campanulids</taxon>
        <taxon>Asterales</taxon>
        <taxon>Asteraceae</taxon>
        <taxon>Carduoideae</taxon>
        <taxon>Cardueae</taxon>
        <taxon>Carduinae</taxon>
        <taxon>Cynara</taxon>
    </lineage>
</organism>
<proteinExistence type="predicted"/>
<dbReference type="PANTHER" id="PTHR12771">
    <property type="entry name" value="ENGULFMENT AND CELL MOTILITY"/>
    <property type="match status" value="1"/>
</dbReference>
<dbReference type="AlphaFoldDB" id="A0A103XTN3"/>
<comment type="caution">
    <text evidence="2">The sequence shown here is derived from an EMBL/GenBank/DDBJ whole genome shotgun (WGS) entry which is preliminary data.</text>
</comment>
<dbReference type="Pfam" id="PF04727">
    <property type="entry name" value="ELMO_CED12"/>
    <property type="match status" value="1"/>
</dbReference>
<dbReference type="EMBL" id="LEKV01004259">
    <property type="protein sequence ID" value="KVH96649.1"/>
    <property type="molecule type" value="Genomic_DNA"/>
</dbReference>